<dbReference type="AlphaFoldDB" id="A0AA39LX79"/>
<sequence>MHSSLFQRRKWIQTPHPSEVEAAMWESHASGHFKIVDILSVCVNNRPNWMLSFFGHSSNICYNTVVRKEIMNKKQRQNSKNLNIRVLRGLHRRKSFWRPVRRTNEEMPF</sequence>
<protein>
    <submittedName>
        <fullName evidence="1">Uncharacterized protein</fullName>
    </submittedName>
</protein>
<keyword evidence="2" id="KW-1185">Reference proteome</keyword>
<dbReference type="EMBL" id="JAUCMV010000003">
    <property type="protein sequence ID" value="KAK0412639.1"/>
    <property type="molecule type" value="Genomic_DNA"/>
</dbReference>
<evidence type="ECO:0000313" key="1">
    <source>
        <dbReference type="EMBL" id="KAK0412639.1"/>
    </source>
</evidence>
<accession>A0AA39LX79</accession>
<organism evidence="1 2">
    <name type="scientific">Steinernema hermaphroditum</name>
    <dbReference type="NCBI Taxonomy" id="289476"/>
    <lineage>
        <taxon>Eukaryota</taxon>
        <taxon>Metazoa</taxon>
        <taxon>Ecdysozoa</taxon>
        <taxon>Nematoda</taxon>
        <taxon>Chromadorea</taxon>
        <taxon>Rhabditida</taxon>
        <taxon>Tylenchina</taxon>
        <taxon>Panagrolaimomorpha</taxon>
        <taxon>Strongyloidoidea</taxon>
        <taxon>Steinernematidae</taxon>
        <taxon>Steinernema</taxon>
    </lineage>
</organism>
<name>A0AA39LX79_9BILA</name>
<comment type="caution">
    <text evidence="1">The sequence shown here is derived from an EMBL/GenBank/DDBJ whole genome shotgun (WGS) entry which is preliminary data.</text>
</comment>
<gene>
    <name evidence="1" type="ORF">QR680_006325</name>
</gene>
<evidence type="ECO:0000313" key="2">
    <source>
        <dbReference type="Proteomes" id="UP001175271"/>
    </source>
</evidence>
<reference evidence="1" key="1">
    <citation type="submission" date="2023-06" db="EMBL/GenBank/DDBJ databases">
        <title>Genomic analysis of the entomopathogenic nematode Steinernema hermaphroditum.</title>
        <authorList>
            <person name="Schwarz E.M."/>
            <person name="Heppert J.K."/>
            <person name="Baniya A."/>
            <person name="Schwartz H.T."/>
            <person name="Tan C.-H."/>
            <person name="Antoshechkin I."/>
            <person name="Sternberg P.W."/>
            <person name="Goodrich-Blair H."/>
            <person name="Dillman A.R."/>
        </authorList>
    </citation>
    <scope>NUCLEOTIDE SEQUENCE</scope>
    <source>
        <strain evidence="1">PS9179</strain>
        <tissue evidence="1">Whole animal</tissue>
    </source>
</reference>
<proteinExistence type="predicted"/>
<dbReference type="Proteomes" id="UP001175271">
    <property type="component" value="Unassembled WGS sequence"/>
</dbReference>